<evidence type="ECO:0000259" key="5">
    <source>
        <dbReference type="Pfam" id="PF22591"/>
    </source>
</evidence>
<dbReference type="InterPro" id="IPR027512">
    <property type="entry name" value="EIF3A"/>
</dbReference>
<sequence length="576" mass="65300">PETILLQAIQAGDTRQQSQDKDVHTHFRFLWESYKVILDVLKSNSRLEEVYHETSRQAFEFCRANTRPQEFKRLCDILRKNFQDLGKRSGPAGQNPVQPNNVDTITKTLETRCRQMQVATELDLWREAYNTSSEICDLMTALGKVNQRPKPHLRSMYYEHLGQIFWKSENYLFHAFASLKNVFFVKVRPRRKLKGLATVRSDLRHYLKSQSLRYRRGEQCCYMMFPQLSEDPPRAVCVTRRLHSEWDATSDDGSVAEGYEPVKPLRFDALQRQQPPRRPEIDSSLEAEPPPFGEKRTEAGKQTEKETADCPICCEDLGRSPQEVGALTYQGKRIERDLYHVGCFTLMLSHKGAFSGERLKDGCFDNLKIAWGQSPTTRQEVDGFVSMPSMSDQKALIAFLDWKGTGRLDVSELATVAAVQLPLHARAMENFIRENFQVDGDGNVTVEELEQKVLPYIGEHFESITNAKEEEKKKAAKLRCDFLLMRLDSAVGGTIVASSTQSKWVQAALDELSQCVAQGDPIAVAVVSRLMTHPEPEVRSKAPLSVDANCGSSQCAITPGQQRIMSVVTVRLPCDM</sequence>
<evidence type="ECO:0000313" key="6">
    <source>
        <dbReference type="EMBL" id="CAE7428273.1"/>
    </source>
</evidence>
<keyword evidence="1" id="KW-0963">Cytoplasm</keyword>
<dbReference type="GO" id="GO:0071541">
    <property type="term" value="C:eukaryotic translation initiation factor 3 complex, eIF3m"/>
    <property type="evidence" value="ECO:0007669"/>
    <property type="project" value="TreeGrafter"/>
</dbReference>
<protein>
    <submittedName>
        <fullName evidence="6">Eif3a protein</fullName>
    </submittedName>
</protein>
<feature type="region of interest" description="Disordered" evidence="4">
    <location>
        <begin position="266"/>
        <end position="301"/>
    </location>
</feature>
<dbReference type="GO" id="GO:0003743">
    <property type="term" value="F:translation initiation factor activity"/>
    <property type="evidence" value="ECO:0007669"/>
    <property type="project" value="UniProtKB-KW"/>
</dbReference>
<evidence type="ECO:0000256" key="4">
    <source>
        <dbReference type="SAM" id="MobiDB-lite"/>
    </source>
</evidence>
<accession>A0A812R9Y6</accession>
<dbReference type="SUPFAM" id="SSF47473">
    <property type="entry name" value="EF-hand"/>
    <property type="match status" value="1"/>
</dbReference>
<dbReference type="GO" id="GO:0071540">
    <property type="term" value="C:eukaryotic translation initiation factor 3 complex, eIF3e"/>
    <property type="evidence" value="ECO:0007669"/>
    <property type="project" value="TreeGrafter"/>
</dbReference>
<dbReference type="EMBL" id="CAJNJA010018657">
    <property type="protein sequence ID" value="CAE7428273.1"/>
    <property type="molecule type" value="Genomic_DNA"/>
</dbReference>
<dbReference type="GO" id="GO:0002188">
    <property type="term" value="P:translation reinitiation"/>
    <property type="evidence" value="ECO:0007669"/>
    <property type="project" value="TreeGrafter"/>
</dbReference>
<evidence type="ECO:0000313" key="7">
    <source>
        <dbReference type="Proteomes" id="UP000601435"/>
    </source>
</evidence>
<evidence type="ECO:0000256" key="2">
    <source>
        <dbReference type="ARBA" id="ARBA00022540"/>
    </source>
</evidence>
<name>A0A812R9Y6_9DINO</name>
<comment type="caution">
    <text evidence="6">The sequence shown here is derived from an EMBL/GenBank/DDBJ whole genome shotgun (WGS) entry which is preliminary data.</text>
</comment>
<dbReference type="OrthoDB" id="1938156at2759"/>
<gene>
    <name evidence="6" type="primary">eif3a</name>
    <name evidence="6" type="ORF">SNEC2469_LOCUS11752</name>
</gene>
<dbReference type="GO" id="GO:0043614">
    <property type="term" value="C:multi-eIF complex"/>
    <property type="evidence" value="ECO:0007669"/>
    <property type="project" value="TreeGrafter"/>
</dbReference>
<dbReference type="Gene3D" id="4.10.860.10">
    <property type="entry name" value="UVR domain"/>
    <property type="match status" value="1"/>
</dbReference>
<keyword evidence="2" id="KW-0396">Initiation factor</keyword>
<dbReference type="InterPro" id="IPR011992">
    <property type="entry name" value="EF-hand-dom_pair"/>
</dbReference>
<dbReference type="PANTHER" id="PTHR14005">
    <property type="entry name" value="EUKARYOTIC TRANSLATION INITIATION FACTOR 3, THETA SUBUNIT"/>
    <property type="match status" value="1"/>
</dbReference>
<proteinExistence type="predicted"/>
<dbReference type="GO" id="GO:0001732">
    <property type="term" value="P:formation of cytoplasmic translation initiation complex"/>
    <property type="evidence" value="ECO:0007669"/>
    <property type="project" value="TreeGrafter"/>
</dbReference>
<dbReference type="Proteomes" id="UP000601435">
    <property type="component" value="Unassembled WGS sequence"/>
</dbReference>
<feature type="domain" description="eIF3a PCI" evidence="5">
    <location>
        <begin position="2"/>
        <end position="188"/>
    </location>
</feature>
<dbReference type="PANTHER" id="PTHR14005:SF0">
    <property type="entry name" value="EUKARYOTIC TRANSLATION INITIATION FACTOR 3 SUBUNIT A"/>
    <property type="match status" value="1"/>
</dbReference>
<dbReference type="Pfam" id="PF22591">
    <property type="entry name" value="eIF3a_PCI_TPR-like"/>
    <property type="match status" value="1"/>
</dbReference>
<dbReference type="Gene3D" id="1.25.40.860">
    <property type="match status" value="1"/>
</dbReference>
<keyword evidence="7" id="KW-1185">Reference proteome</keyword>
<keyword evidence="3" id="KW-0648">Protein biosynthesis</keyword>
<dbReference type="AlphaFoldDB" id="A0A812R9Y6"/>
<evidence type="ECO:0000256" key="1">
    <source>
        <dbReference type="ARBA" id="ARBA00022490"/>
    </source>
</evidence>
<dbReference type="GO" id="GO:0003729">
    <property type="term" value="F:mRNA binding"/>
    <property type="evidence" value="ECO:0007669"/>
    <property type="project" value="TreeGrafter"/>
</dbReference>
<organism evidence="6 7">
    <name type="scientific">Symbiodinium necroappetens</name>
    <dbReference type="NCBI Taxonomy" id="1628268"/>
    <lineage>
        <taxon>Eukaryota</taxon>
        <taxon>Sar</taxon>
        <taxon>Alveolata</taxon>
        <taxon>Dinophyceae</taxon>
        <taxon>Suessiales</taxon>
        <taxon>Symbiodiniaceae</taxon>
        <taxon>Symbiodinium</taxon>
    </lineage>
</organism>
<dbReference type="InterPro" id="IPR054711">
    <property type="entry name" value="eIF3a_PCI_TPR-like"/>
</dbReference>
<reference evidence="6" key="1">
    <citation type="submission" date="2021-02" db="EMBL/GenBank/DDBJ databases">
        <authorList>
            <person name="Dougan E. K."/>
            <person name="Rhodes N."/>
            <person name="Thang M."/>
            <person name="Chan C."/>
        </authorList>
    </citation>
    <scope>NUCLEOTIDE SEQUENCE</scope>
</reference>
<evidence type="ECO:0000256" key="3">
    <source>
        <dbReference type="ARBA" id="ARBA00022917"/>
    </source>
</evidence>
<feature type="non-terminal residue" evidence="6">
    <location>
        <position position="1"/>
    </location>
</feature>